<sequence length="388" mass="41499">MSFSDKAAIVGIGETEYVKGSERTAVDLMLEAARKAIADAGLKPSQIDGMVPPPIYTSSEELAANLGVDVLRYASTVHMGGASPTTALQNAATAVAAGVADNVLVVLGWNGYSALRPKPGRPPQRAMNMNTLTRTIQGFYMPYGVMMPAQMYSWIAMRHKHLYGVPDEAMGEVALACRAHAQLNPRAVTYGQPLDMDAYLGARWISEPFRLYDCCLETDGACAVVVTSAERARDMPHRPVLIAGAAEGHPYPADDIPSRPDMLKIGLSYAAPRAFEMAGVTASDMDFLQVYDCFTYVVLLQLEALGFSAPGGIYDFVKDGQIQLGGRYPLNTHGGLLSEAHVWGLNHVLEAVRQLRGDAGARQVPGASIGLVTGWGDLGDGSLAILRN</sequence>
<feature type="domain" description="Thiolase C-terminal" evidence="1">
    <location>
        <begin position="256"/>
        <end position="380"/>
    </location>
</feature>
<dbReference type="CDD" id="cd00829">
    <property type="entry name" value="SCP-x_thiolase"/>
    <property type="match status" value="1"/>
</dbReference>
<dbReference type="SUPFAM" id="SSF53901">
    <property type="entry name" value="Thiolase-like"/>
    <property type="match status" value="1"/>
</dbReference>
<dbReference type="PANTHER" id="PTHR42870:SF1">
    <property type="entry name" value="NON-SPECIFIC LIPID-TRANSFER PROTEIN-LIKE 2"/>
    <property type="match status" value="1"/>
</dbReference>
<dbReference type="Gene3D" id="3.40.47.10">
    <property type="match status" value="1"/>
</dbReference>
<reference evidence="2 3" key="1">
    <citation type="submission" date="2022-09" db="EMBL/GenBank/DDBJ databases">
        <title>New species of Phenylobacterium.</title>
        <authorList>
            <person name="Mieszkin S."/>
        </authorList>
    </citation>
    <scope>NUCLEOTIDE SEQUENCE [LARGE SCALE GENOMIC DNA]</scope>
    <source>
        <strain evidence="2 3">HK31-G</strain>
    </source>
</reference>
<dbReference type="InterPro" id="IPR016039">
    <property type="entry name" value="Thiolase-like"/>
</dbReference>
<evidence type="ECO:0000313" key="2">
    <source>
        <dbReference type="EMBL" id="MFD3266131.1"/>
    </source>
</evidence>
<comment type="caution">
    <text evidence="2">The sequence shown here is derived from an EMBL/GenBank/DDBJ whole genome shotgun (WGS) entry which is preliminary data.</text>
</comment>
<dbReference type="PANTHER" id="PTHR42870">
    <property type="entry name" value="ACETYL-COA C-ACETYLTRANSFERASE"/>
    <property type="match status" value="1"/>
</dbReference>
<protein>
    <submittedName>
        <fullName evidence="2">Transporter</fullName>
    </submittedName>
</protein>
<evidence type="ECO:0000259" key="1">
    <source>
        <dbReference type="Pfam" id="PF22691"/>
    </source>
</evidence>
<dbReference type="InterPro" id="IPR055140">
    <property type="entry name" value="Thiolase_C_2"/>
</dbReference>
<organism evidence="2 3">
    <name type="scientific">Phenylobacterium ferrooxidans</name>
    <dbReference type="NCBI Taxonomy" id="2982689"/>
    <lineage>
        <taxon>Bacteria</taxon>
        <taxon>Pseudomonadati</taxon>
        <taxon>Pseudomonadota</taxon>
        <taxon>Alphaproteobacteria</taxon>
        <taxon>Caulobacterales</taxon>
        <taxon>Caulobacteraceae</taxon>
        <taxon>Phenylobacterium</taxon>
    </lineage>
</organism>
<proteinExistence type="predicted"/>
<dbReference type="InterPro" id="IPR002155">
    <property type="entry name" value="Thiolase"/>
</dbReference>
<name>A0ABW6CWI6_9CAUL</name>
<evidence type="ECO:0000313" key="3">
    <source>
        <dbReference type="Proteomes" id="UP001598130"/>
    </source>
</evidence>
<gene>
    <name evidence="2" type="ORF">OCL97_19425</name>
</gene>
<dbReference type="Proteomes" id="UP001598130">
    <property type="component" value="Unassembled WGS sequence"/>
</dbReference>
<dbReference type="RefSeq" id="WP_293682127.1">
    <property type="nucleotide sequence ID" value="NZ_JAOTJD010000047.1"/>
</dbReference>
<dbReference type="Pfam" id="PF22691">
    <property type="entry name" value="Thiolase_C_1"/>
    <property type="match status" value="1"/>
</dbReference>
<dbReference type="EMBL" id="JAOTJD010000047">
    <property type="protein sequence ID" value="MFD3266131.1"/>
    <property type="molecule type" value="Genomic_DNA"/>
</dbReference>
<accession>A0ABW6CWI6</accession>
<dbReference type="PIRSF" id="PIRSF000429">
    <property type="entry name" value="Ac-CoA_Ac_transf"/>
    <property type="match status" value="1"/>
</dbReference>
<keyword evidence="3" id="KW-1185">Reference proteome</keyword>